<dbReference type="InterPro" id="IPR013783">
    <property type="entry name" value="Ig-like_fold"/>
</dbReference>
<evidence type="ECO:0000313" key="7">
    <source>
        <dbReference type="Ensembl" id="ENSDLAP00005064408.1"/>
    </source>
</evidence>
<dbReference type="PANTHER" id="PTHR11860:SF118">
    <property type="entry name" value="CMRF35-LIKE MOLECULE 3-RELATED"/>
    <property type="match status" value="1"/>
</dbReference>
<dbReference type="AlphaFoldDB" id="A0A8P4K1W9"/>
<accession>A0A8P4K1W9</accession>
<feature type="compositionally biased region" description="Polar residues" evidence="4">
    <location>
        <begin position="391"/>
        <end position="402"/>
    </location>
</feature>
<organism evidence="7 8">
    <name type="scientific">Dicentrarchus labrax</name>
    <name type="common">European seabass</name>
    <name type="synonym">Morone labrax</name>
    <dbReference type="NCBI Taxonomy" id="13489"/>
    <lineage>
        <taxon>Eukaryota</taxon>
        <taxon>Metazoa</taxon>
        <taxon>Chordata</taxon>
        <taxon>Craniata</taxon>
        <taxon>Vertebrata</taxon>
        <taxon>Euteleostomi</taxon>
        <taxon>Actinopterygii</taxon>
        <taxon>Neopterygii</taxon>
        <taxon>Teleostei</taxon>
        <taxon>Neoteleostei</taxon>
        <taxon>Acanthomorphata</taxon>
        <taxon>Eupercaria</taxon>
        <taxon>Moronidae</taxon>
        <taxon>Dicentrarchus</taxon>
    </lineage>
</organism>
<protein>
    <recommendedName>
        <fullName evidence="6">Immunoglobulin V-set domain-containing protein</fullName>
    </recommendedName>
</protein>
<dbReference type="PANTHER" id="PTHR11860">
    <property type="entry name" value="POLYMERIC-IMMUNOGLOBULIN RECEPTOR"/>
    <property type="match status" value="1"/>
</dbReference>
<keyword evidence="5" id="KW-1133">Transmembrane helix</keyword>
<evidence type="ECO:0000256" key="1">
    <source>
        <dbReference type="ARBA" id="ARBA00004370"/>
    </source>
</evidence>
<keyword evidence="2 5" id="KW-0812">Transmembrane</keyword>
<feature type="domain" description="Immunoglobulin V-set" evidence="6">
    <location>
        <begin position="15"/>
        <end position="105"/>
    </location>
</feature>
<dbReference type="Gene3D" id="2.60.40.10">
    <property type="entry name" value="Immunoglobulins"/>
    <property type="match status" value="2"/>
</dbReference>
<reference evidence="7" key="1">
    <citation type="submission" date="2025-08" db="UniProtKB">
        <authorList>
            <consortium name="Ensembl"/>
        </authorList>
    </citation>
    <scope>IDENTIFICATION</scope>
</reference>
<dbReference type="SUPFAM" id="SSF48726">
    <property type="entry name" value="Immunoglobulin"/>
    <property type="match status" value="2"/>
</dbReference>
<reference evidence="7" key="2">
    <citation type="submission" date="2025-09" db="UniProtKB">
        <authorList>
            <consortium name="Ensembl"/>
        </authorList>
    </citation>
    <scope>IDENTIFICATION</scope>
</reference>
<sequence length="417" mass="46835">CFHTKKTQHKILHYLTAKTTITCDYPENKQRSSVKFLCRENNFTCEEILSTNFSVKSNGTFTLTETNSGFSVSISNVSSHDAGLYWCGVKEGNYRTGLRKIQLKVEGEQHTSDTSRFDSLTHITEVSLKYVNFTYWCAYPNGAPIKKFICKGEDPSICQPLVNTVQRNMNTSFSMKEDKEKKRNITITVREVTADDSGTYWCGAESTDTRRTFFHRFLMTVGESCFLLCGCNLTLVMIVGGSVKEIYSHYSLQLDLNILSYEITLINIQYTDSPKMSGSQVVITLVVCVAVLLLLLFVIILILIYKPLVHTVFFILSWKDYVYEEVQVYVQKPDSGNAVTTIYATANFPTNPSASLHYSTINFSSDKAGGEAVILKPSSSACEYSIVQNSQSPTYSTVSEPSRSPEDPLYSTVNKPK</sequence>
<feature type="transmembrane region" description="Helical" evidence="5">
    <location>
        <begin position="281"/>
        <end position="305"/>
    </location>
</feature>
<dbReference type="Ensembl" id="ENSDLAT00005088214.1">
    <property type="protein sequence ID" value="ENSDLAP00005064408.1"/>
    <property type="gene ID" value="ENSDLAG00005028929.1"/>
</dbReference>
<dbReference type="GeneTree" id="ENSGT00720000109813"/>
<evidence type="ECO:0000259" key="6">
    <source>
        <dbReference type="Pfam" id="PF07686"/>
    </source>
</evidence>
<dbReference type="GO" id="GO:0004888">
    <property type="term" value="F:transmembrane signaling receptor activity"/>
    <property type="evidence" value="ECO:0007669"/>
    <property type="project" value="TreeGrafter"/>
</dbReference>
<name>A0A8P4K1W9_DICLA</name>
<evidence type="ECO:0000256" key="5">
    <source>
        <dbReference type="SAM" id="Phobius"/>
    </source>
</evidence>
<comment type="subcellular location">
    <subcellularLocation>
        <location evidence="1">Membrane</location>
    </subcellularLocation>
</comment>
<feature type="region of interest" description="Disordered" evidence="4">
    <location>
        <begin position="391"/>
        <end position="417"/>
    </location>
</feature>
<proteinExistence type="predicted"/>
<dbReference type="Pfam" id="PF07686">
    <property type="entry name" value="V-set"/>
    <property type="match status" value="1"/>
</dbReference>
<keyword evidence="8" id="KW-1185">Reference proteome</keyword>
<evidence type="ECO:0000256" key="2">
    <source>
        <dbReference type="ARBA" id="ARBA00022692"/>
    </source>
</evidence>
<evidence type="ECO:0000256" key="4">
    <source>
        <dbReference type="SAM" id="MobiDB-lite"/>
    </source>
</evidence>
<dbReference type="Proteomes" id="UP000694389">
    <property type="component" value="Unassembled WGS sequence"/>
</dbReference>
<evidence type="ECO:0000313" key="8">
    <source>
        <dbReference type="Proteomes" id="UP000694389"/>
    </source>
</evidence>
<dbReference type="InterPro" id="IPR036179">
    <property type="entry name" value="Ig-like_dom_sf"/>
</dbReference>
<dbReference type="GO" id="GO:0005886">
    <property type="term" value="C:plasma membrane"/>
    <property type="evidence" value="ECO:0007669"/>
    <property type="project" value="TreeGrafter"/>
</dbReference>
<dbReference type="InterPro" id="IPR013106">
    <property type="entry name" value="Ig_V-set"/>
</dbReference>
<feature type="transmembrane region" description="Helical" evidence="5">
    <location>
        <begin position="217"/>
        <end position="239"/>
    </location>
</feature>
<dbReference type="InterPro" id="IPR050671">
    <property type="entry name" value="CD300_family_receptors"/>
</dbReference>
<evidence type="ECO:0000256" key="3">
    <source>
        <dbReference type="ARBA" id="ARBA00023136"/>
    </source>
</evidence>
<keyword evidence="3 5" id="KW-0472">Membrane</keyword>